<sequence length="93" mass="10733">YEDTALFVVDVLKGKDILLVLNTGEKIKLKPKKLSMKADNLYMHIGEERIKFTEKSLVKISVLIECYNDQYVIKVNNRKYKIAKAILYEAALP</sequence>
<dbReference type="Proteomes" id="UP000605201">
    <property type="component" value="Unassembled WGS sequence"/>
</dbReference>
<accession>A0A8J6NRG3</accession>
<reference evidence="1 2" key="1">
    <citation type="submission" date="2020-08" db="EMBL/GenBank/DDBJ databases">
        <title>Bridging the membrane lipid divide: bacteria of the FCB group superphylum have the potential to synthesize archaeal ether lipids.</title>
        <authorList>
            <person name="Villanueva L."/>
            <person name="Von Meijenfeldt F.A.B."/>
            <person name="Westbye A.B."/>
            <person name="Yadav S."/>
            <person name="Hopmans E.C."/>
            <person name="Dutilh B.E."/>
            <person name="Sinninghe Damste J.S."/>
        </authorList>
    </citation>
    <scope>NUCLEOTIDE SEQUENCE [LARGE SCALE GENOMIC DNA]</scope>
    <source>
        <strain evidence="1">NIOZ-UU17</strain>
    </source>
</reference>
<feature type="non-terminal residue" evidence="1">
    <location>
        <position position="1"/>
    </location>
</feature>
<proteinExistence type="predicted"/>
<protein>
    <submittedName>
        <fullName evidence="1">Uncharacterized protein</fullName>
    </submittedName>
</protein>
<name>A0A8J6NRG3_9BACT</name>
<evidence type="ECO:0000313" key="2">
    <source>
        <dbReference type="Proteomes" id="UP000605201"/>
    </source>
</evidence>
<dbReference type="AlphaFoldDB" id="A0A8J6NRG3"/>
<gene>
    <name evidence="1" type="ORF">H8D96_01815</name>
</gene>
<comment type="caution">
    <text evidence="1">The sequence shown here is derived from an EMBL/GenBank/DDBJ whole genome shotgun (WGS) entry which is preliminary data.</text>
</comment>
<organism evidence="1 2">
    <name type="scientific">Candidatus Desulfatibia vada</name>
    <dbReference type="NCBI Taxonomy" id="2841696"/>
    <lineage>
        <taxon>Bacteria</taxon>
        <taxon>Pseudomonadati</taxon>
        <taxon>Thermodesulfobacteriota</taxon>
        <taxon>Desulfobacteria</taxon>
        <taxon>Desulfobacterales</taxon>
        <taxon>Desulfobacterales incertae sedis</taxon>
        <taxon>Candidatus Desulfatibia</taxon>
    </lineage>
</organism>
<evidence type="ECO:0000313" key="1">
    <source>
        <dbReference type="EMBL" id="MBC8430633.1"/>
    </source>
</evidence>
<dbReference type="EMBL" id="JACNIG010000064">
    <property type="protein sequence ID" value="MBC8430633.1"/>
    <property type="molecule type" value="Genomic_DNA"/>
</dbReference>